<organism evidence="2 3">
    <name type="scientific">Apostasia shenzhenica</name>
    <dbReference type="NCBI Taxonomy" id="1088818"/>
    <lineage>
        <taxon>Eukaryota</taxon>
        <taxon>Viridiplantae</taxon>
        <taxon>Streptophyta</taxon>
        <taxon>Embryophyta</taxon>
        <taxon>Tracheophyta</taxon>
        <taxon>Spermatophyta</taxon>
        <taxon>Magnoliopsida</taxon>
        <taxon>Liliopsida</taxon>
        <taxon>Asparagales</taxon>
        <taxon>Orchidaceae</taxon>
        <taxon>Apostasioideae</taxon>
        <taxon>Apostasia</taxon>
    </lineage>
</organism>
<dbReference type="AlphaFoldDB" id="A0A2I0ATP9"/>
<evidence type="ECO:0000313" key="3">
    <source>
        <dbReference type="Proteomes" id="UP000236161"/>
    </source>
</evidence>
<dbReference type="EMBL" id="KZ451950">
    <property type="protein sequence ID" value="PKA58921.1"/>
    <property type="molecule type" value="Genomic_DNA"/>
</dbReference>
<reference evidence="2 3" key="1">
    <citation type="journal article" date="2017" name="Nature">
        <title>The Apostasia genome and the evolution of orchids.</title>
        <authorList>
            <person name="Zhang G.Q."/>
            <person name="Liu K.W."/>
            <person name="Li Z."/>
            <person name="Lohaus R."/>
            <person name="Hsiao Y.Y."/>
            <person name="Niu S.C."/>
            <person name="Wang J.Y."/>
            <person name="Lin Y.C."/>
            <person name="Xu Q."/>
            <person name="Chen L.J."/>
            <person name="Yoshida K."/>
            <person name="Fujiwara S."/>
            <person name="Wang Z.W."/>
            <person name="Zhang Y.Q."/>
            <person name="Mitsuda N."/>
            <person name="Wang M."/>
            <person name="Liu G.H."/>
            <person name="Pecoraro L."/>
            <person name="Huang H.X."/>
            <person name="Xiao X.J."/>
            <person name="Lin M."/>
            <person name="Wu X.Y."/>
            <person name="Wu W.L."/>
            <person name="Chen Y.Y."/>
            <person name="Chang S.B."/>
            <person name="Sakamoto S."/>
            <person name="Ohme-Takagi M."/>
            <person name="Yagi M."/>
            <person name="Zeng S.J."/>
            <person name="Shen C.Y."/>
            <person name="Yeh C.M."/>
            <person name="Luo Y.B."/>
            <person name="Tsai W.C."/>
            <person name="Van de Peer Y."/>
            <person name="Liu Z.J."/>
        </authorList>
    </citation>
    <scope>NUCLEOTIDE SEQUENCE [LARGE SCALE GENOMIC DNA]</scope>
    <source>
        <strain evidence="3">cv. Shenzhen</strain>
        <tissue evidence="2">Stem</tissue>
    </source>
</reference>
<feature type="region of interest" description="Disordered" evidence="1">
    <location>
        <begin position="79"/>
        <end position="100"/>
    </location>
</feature>
<keyword evidence="2" id="KW-0346">Stress response</keyword>
<protein>
    <submittedName>
        <fullName evidence="2">17.7 kDa class I heat shock protein</fullName>
    </submittedName>
</protein>
<keyword evidence="3" id="KW-1185">Reference proteome</keyword>
<dbReference type="Proteomes" id="UP000236161">
    <property type="component" value="Unassembled WGS sequence"/>
</dbReference>
<gene>
    <name evidence="2" type="primary">HSP17.7</name>
    <name evidence="2" type="ORF">AXF42_Ash001014</name>
</gene>
<evidence type="ECO:0000256" key="1">
    <source>
        <dbReference type="SAM" id="MobiDB-lite"/>
    </source>
</evidence>
<evidence type="ECO:0000313" key="2">
    <source>
        <dbReference type="EMBL" id="PKA58921.1"/>
    </source>
</evidence>
<name>A0A2I0ATP9_9ASPA</name>
<accession>A0A2I0ATP9</accession>
<proteinExistence type="predicted"/>
<sequence>MNWREMPVVQVSKEDILGIKKEVKVEVEDGRVLQICDSGSGSSRRRLITGITSSAALSISPTLLAAEERQDGRCEGIHGEQRAHRHCPQGEGSEYFFSKQ</sequence>